<sequence length="241" mass="25314">YGNNDKGTCKLRHQDCTNEVRITHTTFNSRPVARTYPVLTTVEFKTKATIFSKWDTTFTHQVCTTQAQYINKVEFVEEPFLHTIHSCNPVASEWTLTKFVPLTTVVTLNECDSSDMTLTVQKVNSFVTHVPTTLVTLETRKHTMTKFIPIPVSTEHTVCTKGPVCDKGGNGGGYGRNGGGHGGHGGGHGGNGGGYGGNGGGYGGNGGGHGGNGGGHGGNGGGYGQPPTPHYPPPPPIYGSG</sequence>
<gene>
    <name evidence="2" type="ORF">MNOR_LOCUS2670</name>
</gene>
<evidence type="ECO:0000313" key="2">
    <source>
        <dbReference type="EMBL" id="CAL4062389.1"/>
    </source>
</evidence>
<feature type="region of interest" description="Disordered" evidence="1">
    <location>
        <begin position="204"/>
        <end position="241"/>
    </location>
</feature>
<dbReference type="EMBL" id="CAXKWB010000839">
    <property type="protein sequence ID" value="CAL4062389.1"/>
    <property type="molecule type" value="Genomic_DNA"/>
</dbReference>
<evidence type="ECO:0000256" key="1">
    <source>
        <dbReference type="SAM" id="MobiDB-lite"/>
    </source>
</evidence>
<proteinExistence type="predicted"/>
<feature type="compositionally biased region" description="Pro residues" evidence="1">
    <location>
        <begin position="226"/>
        <end position="241"/>
    </location>
</feature>
<organism evidence="2 3">
    <name type="scientific">Meganyctiphanes norvegica</name>
    <name type="common">Northern krill</name>
    <name type="synonym">Thysanopoda norvegica</name>
    <dbReference type="NCBI Taxonomy" id="48144"/>
    <lineage>
        <taxon>Eukaryota</taxon>
        <taxon>Metazoa</taxon>
        <taxon>Ecdysozoa</taxon>
        <taxon>Arthropoda</taxon>
        <taxon>Crustacea</taxon>
        <taxon>Multicrustacea</taxon>
        <taxon>Malacostraca</taxon>
        <taxon>Eumalacostraca</taxon>
        <taxon>Eucarida</taxon>
        <taxon>Euphausiacea</taxon>
        <taxon>Euphausiidae</taxon>
        <taxon>Meganyctiphanes</taxon>
    </lineage>
</organism>
<accession>A0AAV2PSQ5</accession>
<protein>
    <submittedName>
        <fullName evidence="2">Uncharacterized protein</fullName>
    </submittedName>
</protein>
<name>A0AAV2PSQ5_MEGNR</name>
<reference evidence="2 3" key="1">
    <citation type="submission" date="2024-05" db="EMBL/GenBank/DDBJ databases">
        <authorList>
            <person name="Wallberg A."/>
        </authorList>
    </citation>
    <scope>NUCLEOTIDE SEQUENCE [LARGE SCALE GENOMIC DNA]</scope>
</reference>
<evidence type="ECO:0000313" key="3">
    <source>
        <dbReference type="Proteomes" id="UP001497623"/>
    </source>
</evidence>
<feature type="compositionally biased region" description="Gly residues" evidence="1">
    <location>
        <begin position="204"/>
        <end position="224"/>
    </location>
</feature>
<keyword evidence="3" id="KW-1185">Reference proteome</keyword>
<feature type="non-terminal residue" evidence="2">
    <location>
        <position position="1"/>
    </location>
</feature>
<dbReference type="AlphaFoldDB" id="A0AAV2PSQ5"/>
<comment type="caution">
    <text evidence="2">The sequence shown here is derived from an EMBL/GenBank/DDBJ whole genome shotgun (WGS) entry which is preliminary data.</text>
</comment>
<dbReference type="Proteomes" id="UP001497623">
    <property type="component" value="Unassembled WGS sequence"/>
</dbReference>